<proteinExistence type="predicted"/>
<dbReference type="Pfam" id="PF23355">
    <property type="entry name" value="IFT52_GIFT"/>
    <property type="match status" value="1"/>
</dbReference>
<dbReference type="GO" id="GO:0005929">
    <property type="term" value="C:cilium"/>
    <property type="evidence" value="ECO:0007669"/>
    <property type="project" value="TreeGrafter"/>
</dbReference>
<dbReference type="GO" id="GO:0042073">
    <property type="term" value="P:intraciliary transport"/>
    <property type="evidence" value="ECO:0007669"/>
    <property type="project" value="TreeGrafter"/>
</dbReference>
<dbReference type="GO" id="GO:0005814">
    <property type="term" value="C:centriole"/>
    <property type="evidence" value="ECO:0007669"/>
    <property type="project" value="TreeGrafter"/>
</dbReference>
<dbReference type="GO" id="GO:0060271">
    <property type="term" value="P:cilium assembly"/>
    <property type="evidence" value="ECO:0007669"/>
    <property type="project" value="TreeGrafter"/>
</dbReference>
<dbReference type="GO" id="GO:0030992">
    <property type="term" value="C:intraciliary transport particle B"/>
    <property type="evidence" value="ECO:0007669"/>
    <property type="project" value="TreeGrafter"/>
</dbReference>
<accession>A0A1S4ERA1</accession>
<dbReference type="AlphaFoldDB" id="A0A1S4ERA1"/>
<sequence>SREQFTITELNSLKTYLDEGGSLLIALGEEGERGSSTNINFLLEQYGVSVNSDCVVRCHFYKYFHPKECFIGNGVLNR</sequence>
<dbReference type="KEGG" id="dci:108254110"/>
<reference evidence="3" key="1">
    <citation type="submission" date="2025-08" db="UniProtKB">
        <authorList>
            <consortium name="RefSeq"/>
        </authorList>
    </citation>
    <scope>IDENTIFICATION</scope>
</reference>
<dbReference type="InterPro" id="IPR055458">
    <property type="entry name" value="IFT52_GIFT"/>
</dbReference>
<dbReference type="Proteomes" id="UP000079169">
    <property type="component" value="Unplaced"/>
</dbReference>
<dbReference type="InterPro" id="IPR039975">
    <property type="entry name" value="IFT52"/>
</dbReference>
<keyword evidence="2" id="KW-1185">Reference proteome</keyword>
<feature type="non-terminal residue" evidence="3">
    <location>
        <position position="78"/>
    </location>
</feature>
<dbReference type="GeneID" id="108254110"/>
<evidence type="ECO:0000259" key="1">
    <source>
        <dbReference type="Pfam" id="PF23355"/>
    </source>
</evidence>
<dbReference type="PANTHER" id="PTHR12969:SF7">
    <property type="entry name" value="INTRAFLAGELLAR TRANSPORT PROTEIN 52 HOMOLOG"/>
    <property type="match status" value="1"/>
</dbReference>
<feature type="domain" description="IFT52 GIFT" evidence="1">
    <location>
        <begin position="1"/>
        <end position="78"/>
    </location>
</feature>
<organism evidence="2 3">
    <name type="scientific">Diaphorina citri</name>
    <name type="common">Asian citrus psyllid</name>
    <dbReference type="NCBI Taxonomy" id="121845"/>
    <lineage>
        <taxon>Eukaryota</taxon>
        <taxon>Metazoa</taxon>
        <taxon>Ecdysozoa</taxon>
        <taxon>Arthropoda</taxon>
        <taxon>Hexapoda</taxon>
        <taxon>Insecta</taxon>
        <taxon>Pterygota</taxon>
        <taxon>Neoptera</taxon>
        <taxon>Paraneoptera</taxon>
        <taxon>Hemiptera</taxon>
        <taxon>Sternorrhyncha</taxon>
        <taxon>Psylloidea</taxon>
        <taxon>Psyllidae</taxon>
        <taxon>Diaphorininae</taxon>
        <taxon>Diaphorina</taxon>
    </lineage>
</organism>
<gene>
    <name evidence="3" type="primary">LOC108254110</name>
</gene>
<dbReference type="PaxDb" id="121845-A0A1S4ERA1"/>
<feature type="non-terminal residue" evidence="3">
    <location>
        <position position="1"/>
    </location>
</feature>
<dbReference type="RefSeq" id="XP_017304577.1">
    <property type="nucleotide sequence ID" value="XM_017449088.1"/>
</dbReference>
<protein>
    <submittedName>
        <fullName evidence="3">Intraflagellar transport protein 52 homolog</fullName>
    </submittedName>
</protein>
<dbReference type="PANTHER" id="PTHR12969">
    <property type="entry name" value="NGD5/OSM-6/IFT52"/>
    <property type="match status" value="1"/>
</dbReference>
<name>A0A1S4ERA1_DIACI</name>
<evidence type="ECO:0000313" key="3">
    <source>
        <dbReference type="RefSeq" id="XP_017304577.1"/>
    </source>
</evidence>
<dbReference type="STRING" id="121845.A0A1S4ERA1"/>
<evidence type="ECO:0000313" key="2">
    <source>
        <dbReference type="Proteomes" id="UP000079169"/>
    </source>
</evidence>